<dbReference type="InterPro" id="IPR003615">
    <property type="entry name" value="HNH_nuc"/>
</dbReference>
<evidence type="ECO:0000259" key="1">
    <source>
        <dbReference type="Pfam" id="PF13392"/>
    </source>
</evidence>
<dbReference type="Proteomes" id="UP000180194">
    <property type="component" value="Unassembled WGS sequence"/>
</dbReference>
<dbReference type="EMBL" id="MBRJ01000078">
    <property type="protein sequence ID" value="OHX39237.1"/>
    <property type="molecule type" value="Genomic_DNA"/>
</dbReference>
<protein>
    <recommendedName>
        <fullName evidence="1">HNH nuclease domain-containing protein</fullName>
    </recommendedName>
</protein>
<evidence type="ECO:0000313" key="3">
    <source>
        <dbReference type="Proteomes" id="UP000180194"/>
    </source>
</evidence>
<dbReference type="InterPro" id="IPR044930">
    <property type="entry name" value="Homing_endonuclease_His-Me"/>
</dbReference>
<evidence type="ECO:0000313" key="2">
    <source>
        <dbReference type="EMBL" id="OHX39237.1"/>
    </source>
</evidence>
<feature type="domain" description="HNH nuclease" evidence="1">
    <location>
        <begin position="21"/>
        <end position="64"/>
    </location>
</feature>
<organism evidence="2 3">
    <name type="scientific">Cytobacillus oceanisediminis</name>
    <dbReference type="NCBI Taxonomy" id="665099"/>
    <lineage>
        <taxon>Bacteria</taxon>
        <taxon>Bacillati</taxon>
        <taxon>Bacillota</taxon>
        <taxon>Bacilli</taxon>
        <taxon>Bacillales</taxon>
        <taxon>Bacillaceae</taxon>
        <taxon>Cytobacillus</taxon>
    </lineage>
</organism>
<dbReference type="InterPro" id="IPR044925">
    <property type="entry name" value="His-Me_finger_sf"/>
</dbReference>
<proteinExistence type="predicted"/>
<sequence>MWTAAKQGNYGVFWYKGKNVGAHRFAYELIQGEIPKDYVIDHLCNNPECVNPEHLEATTQQKNVLRSPINGAAINAKKTHCNRGHEFSKENTYLYKNMRHCKECKKLRLREWRAKKKEMVS</sequence>
<keyword evidence="3" id="KW-1185">Reference proteome</keyword>
<reference evidence="2 3" key="1">
    <citation type="submission" date="2016-07" db="EMBL/GenBank/DDBJ databases">
        <title>Bacillus oceanisediminis whole genome.</title>
        <authorList>
            <person name="Pal Y."/>
            <person name="Verma A."/>
            <person name="Mual P."/>
            <person name="Srinivasan K."/>
        </authorList>
    </citation>
    <scope>NUCLEOTIDE SEQUENCE [LARGE SCALE GENOMIC DNA]</scope>
    <source>
        <strain evidence="2 3">Bhandara28</strain>
    </source>
</reference>
<gene>
    <name evidence="2" type="ORF">BBV17_03685</name>
</gene>
<comment type="caution">
    <text evidence="2">The sequence shown here is derived from an EMBL/GenBank/DDBJ whole genome shotgun (WGS) entry which is preliminary data.</text>
</comment>
<dbReference type="Gene3D" id="3.90.75.10">
    <property type="entry name" value="Homing Intron 3 (I-ppo) Encoded Endonuclease, Chain A"/>
    <property type="match status" value="1"/>
</dbReference>
<name>A0ABX3CJE1_9BACI</name>
<accession>A0ABX3CJE1</accession>
<dbReference type="SUPFAM" id="SSF54060">
    <property type="entry name" value="His-Me finger endonucleases"/>
    <property type="match status" value="1"/>
</dbReference>
<dbReference type="Pfam" id="PF13392">
    <property type="entry name" value="HNH_3"/>
    <property type="match status" value="1"/>
</dbReference>